<reference evidence="1" key="1">
    <citation type="submission" date="2018-08" db="EMBL/GenBank/DDBJ databases">
        <title>Identification of Burkholderia cepacia strains that express a Burkholderia pseudomallei-like capsular polysaccharide.</title>
        <authorList>
            <person name="Burtnick M.N."/>
            <person name="Vongsouvath M."/>
            <person name="Newton P."/>
            <person name="Wuthiekanun V."/>
            <person name="Limmathurotsakul D."/>
            <person name="Brett P.J."/>
            <person name="Chantratita N."/>
            <person name="Dance D.A."/>
        </authorList>
    </citation>
    <scope>NUCLEOTIDE SEQUENCE</scope>
    <source>
        <strain evidence="1">SBXCC001</strain>
    </source>
</reference>
<comment type="caution">
    <text evidence="1">The sequence shown here is derived from an EMBL/GenBank/DDBJ whole genome shotgun (WGS) entry which is preliminary data.</text>
</comment>
<dbReference type="AlphaFoldDB" id="A0AAW9CK68"/>
<dbReference type="Proteomes" id="UP001272137">
    <property type="component" value="Unassembled WGS sequence"/>
</dbReference>
<organism evidence="1 2">
    <name type="scientific">Burkholderia thailandensis</name>
    <dbReference type="NCBI Taxonomy" id="57975"/>
    <lineage>
        <taxon>Bacteria</taxon>
        <taxon>Pseudomonadati</taxon>
        <taxon>Pseudomonadota</taxon>
        <taxon>Betaproteobacteria</taxon>
        <taxon>Burkholderiales</taxon>
        <taxon>Burkholderiaceae</taxon>
        <taxon>Burkholderia</taxon>
        <taxon>pseudomallei group</taxon>
    </lineage>
</organism>
<dbReference type="EMBL" id="QXCT01000001">
    <property type="protein sequence ID" value="MDW9251040.1"/>
    <property type="molecule type" value="Genomic_DNA"/>
</dbReference>
<proteinExistence type="predicted"/>
<sequence>MGFAHGLLAIAALGPFRAGIDPARRPAFARRFPCLFAGACAGCERARTMRRCAD</sequence>
<protein>
    <submittedName>
        <fullName evidence="1">Uncharacterized protein</fullName>
    </submittedName>
</protein>
<evidence type="ECO:0000313" key="1">
    <source>
        <dbReference type="EMBL" id="MDW9251040.1"/>
    </source>
</evidence>
<evidence type="ECO:0000313" key="2">
    <source>
        <dbReference type="Proteomes" id="UP001272137"/>
    </source>
</evidence>
<name>A0AAW9CK68_BURTH</name>
<accession>A0AAW9CK68</accession>
<gene>
    <name evidence="1" type="ORF">C7S16_5047</name>
</gene>